<dbReference type="GO" id="GO:0003735">
    <property type="term" value="F:structural constituent of ribosome"/>
    <property type="evidence" value="ECO:0007669"/>
    <property type="project" value="InterPro"/>
</dbReference>
<comment type="subcellular location">
    <subcellularLocation>
        <location evidence="2">Cytoplasm</location>
    </subcellularLocation>
</comment>
<dbReference type="GO" id="GO:0015935">
    <property type="term" value="C:small ribosomal subunit"/>
    <property type="evidence" value="ECO:0007669"/>
    <property type="project" value="TreeGrafter"/>
</dbReference>
<dbReference type="Proteomes" id="UP001177023">
    <property type="component" value="Unassembled WGS sequence"/>
</dbReference>
<dbReference type="SUPFAM" id="SSF46946">
    <property type="entry name" value="S13-like H2TH domain"/>
    <property type="match status" value="1"/>
</dbReference>
<proteinExistence type="inferred from homology"/>
<evidence type="ECO:0000256" key="12">
    <source>
        <dbReference type="ARBA" id="ARBA00049766"/>
    </source>
</evidence>
<evidence type="ECO:0000259" key="13">
    <source>
        <dbReference type="PROSITE" id="PS50053"/>
    </source>
</evidence>
<dbReference type="SMART" id="SM00213">
    <property type="entry name" value="UBQ"/>
    <property type="match status" value="1"/>
</dbReference>
<dbReference type="PRINTS" id="PR00348">
    <property type="entry name" value="UBIQUITIN"/>
</dbReference>
<evidence type="ECO:0000256" key="3">
    <source>
        <dbReference type="ARBA" id="ARBA00008080"/>
    </source>
</evidence>
<evidence type="ECO:0000313" key="14">
    <source>
        <dbReference type="EMBL" id="CAJ0579586.1"/>
    </source>
</evidence>
<dbReference type="Gene3D" id="3.10.20.90">
    <property type="entry name" value="Phosphatidylinositol 3-kinase Catalytic Subunit, Chain A, domain 1"/>
    <property type="match status" value="1"/>
</dbReference>
<evidence type="ECO:0000256" key="8">
    <source>
        <dbReference type="ARBA" id="ARBA00023274"/>
    </source>
</evidence>
<feature type="domain" description="Ubiquitin-like" evidence="13">
    <location>
        <begin position="166"/>
        <end position="241"/>
    </location>
</feature>
<dbReference type="Pfam" id="PF00416">
    <property type="entry name" value="Ribosomal_S13"/>
    <property type="match status" value="1"/>
</dbReference>
<dbReference type="PROSITE" id="PS00299">
    <property type="entry name" value="UBIQUITIN_1"/>
    <property type="match status" value="1"/>
</dbReference>
<evidence type="ECO:0000256" key="9">
    <source>
        <dbReference type="ARBA" id="ARBA00029788"/>
    </source>
</evidence>
<dbReference type="PANTHER" id="PTHR10871">
    <property type="entry name" value="30S RIBOSOMAL PROTEIN S13/40S RIBOSOMAL PROTEIN S18"/>
    <property type="match status" value="1"/>
</dbReference>
<keyword evidence="7" id="KW-0689">Ribosomal protein</keyword>
<evidence type="ECO:0000313" key="15">
    <source>
        <dbReference type="Proteomes" id="UP001177023"/>
    </source>
</evidence>
<dbReference type="PROSITE" id="PS00646">
    <property type="entry name" value="RIBOSOMAL_S13_1"/>
    <property type="match status" value="1"/>
</dbReference>
<dbReference type="FunFam" id="3.10.20.90:FF:000023">
    <property type="entry name" value="NEDD8 protein"/>
    <property type="match status" value="1"/>
</dbReference>
<keyword evidence="6" id="KW-0833">Ubl conjugation pathway</keyword>
<dbReference type="AlphaFoldDB" id="A0AA36G8J6"/>
<evidence type="ECO:0000256" key="5">
    <source>
        <dbReference type="ARBA" id="ARBA00022490"/>
    </source>
</evidence>
<evidence type="ECO:0000256" key="2">
    <source>
        <dbReference type="ARBA" id="ARBA00004496"/>
    </source>
</evidence>
<dbReference type="CDD" id="cd01806">
    <property type="entry name" value="Ubl_NEDD8"/>
    <property type="match status" value="1"/>
</dbReference>
<comment type="similarity">
    <text evidence="4">Belongs to the ubiquitin family.</text>
</comment>
<dbReference type="InterPro" id="IPR001892">
    <property type="entry name" value="Ribosomal_uS13"/>
</dbReference>
<accession>A0AA36G8J6</accession>
<comment type="caution">
    <text evidence="14">The sequence shown here is derived from an EMBL/GenBank/DDBJ whole genome shotgun (WGS) entry which is preliminary data.</text>
</comment>
<comment type="similarity">
    <text evidence="3">Belongs to the universal ribosomal protein uS13 family.</text>
</comment>
<organism evidence="14 15">
    <name type="scientific">Mesorhabditis spiculigera</name>
    <dbReference type="NCBI Taxonomy" id="96644"/>
    <lineage>
        <taxon>Eukaryota</taxon>
        <taxon>Metazoa</taxon>
        <taxon>Ecdysozoa</taxon>
        <taxon>Nematoda</taxon>
        <taxon>Chromadorea</taxon>
        <taxon>Rhabditida</taxon>
        <taxon>Rhabditina</taxon>
        <taxon>Rhabditomorpha</taxon>
        <taxon>Rhabditoidea</taxon>
        <taxon>Rhabditidae</taxon>
        <taxon>Mesorhabditinae</taxon>
        <taxon>Mesorhabditis</taxon>
    </lineage>
</organism>
<dbReference type="InterPro" id="IPR010979">
    <property type="entry name" value="Ribosomal_uS13-like_H2TH"/>
</dbReference>
<dbReference type="FunFam" id="1.10.8.50:FF:000002">
    <property type="entry name" value="40S ribosomal protein S18"/>
    <property type="match status" value="1"/>
</dbReference>
<dbReference type="PROSITE" id="PS50053">
    <property type="entry name" value="UBIQUITIN_2"/>
    <property type="match status" value="1"/>
</dbReference>
<dbReference type="InterPro" id="IPR019954">
    <property type="entry name" value="Ubiquitin_CS"/>
</dbReference>
<dbReference type="GO" id="GO:0003723">
    <property type="term" value="F:RNA binding"/>
    <property type="evidence" value="ECO:0007669"/>
    <property type="project" value="InterPro"/>
</dbReference>
<dbReference type="EMBL" id="CATQJA010002657">
    <property type="protein sequence ID" value="CAJ0579586.1"/>
    <property type="molecule type" value="Genomic_DNA"/>
</dbReference>
<dbReference type="Pfam" id="PF00240">
    <property type="entry name" value="ubiquitin"/>
    <property type="match status" value="1"/>
</dbReference>
<dbReference type="InterPro" id="IPR027437">
    <property type="entry name" value="Rbsml_uS13_C"/>
</dbReference>
<keyword evidence="8" id="KW-0687">Ribonucleoprotein</keyword>
<name>A0AA36G8J6_9BILA</name>
<gene>
    <name evidence="14" type="ORF">MSPICULIGERA_LOCUS17798</name>
</gene>
<sequence>MSLIIPEKFQHIHRVLNTNIDGNRKIPYALTSIKGIGRRFAFLICRKADVDIHKRAGELTEDDFEKLQTIMQNPSQYKIPDWFLNRQKDWKDGKYSQLLSTAVDNKLREDLERMKKIRLHRGLRHYWGLRVRGQHTKTTGRKGRTNTPCINLYRSYGQGPLNWTVMLIKVKTLTGKEIELDIEPNDKVERIKEKVEEKEGIPPPQQRLIFAGKQMNDDKLATDYKIVGGSVLHLVLALRGGL</sequence>
<dbReference type="InterPro" id="IPR019956">
    <property type="entry name" value="Ubiquitin_dom"/>
</dbReference>
<feature type="non-terminal residue" evidence="14">
    <location>
        <position position="242"/>
    </location>
</feature>
<dbReference type="GO" id="GO:0006412">
    <property type="term" value="P:translation"/>
    <property type="evidence" value="ECO:0007669"/>
    <property type="project" value="InterPro"/>
</dbReference>
<dbReference type="PROSITE" id="PS50159">
    <property type="entry name" value="RIBOSOMAL_S13_2"/>
    <property type="match status" value="1"/>
</dbReference>
<evidence type="ECO:0000256" key="6">
    <source>
        <dbReference type="ARBA" id="ARBA00022786"/>
    </source>
</evidence>
<reference evidence="14" key="1">
    <citation type="submission" date="2023-06" db="EMBL/GenBank/DDBJ databases">
        <authorList>
            <person name="Delattre M."/>
        </authorList>
    </citation>
    <scope>NUCLEOTIDE SEQUENCE</scope>
    <source>
        <strain evidence="14">AF72</strain>
    </source>
</reference>
<dbReference type="GO" id="GO:0005829">
    <property type="term" value="C:cytosol"/>
    <property type="evidence" value="ECO:0007669"/>
    <property type="project" value="TreeGrafter"/>
</dbReference>
<dbReference type="Gene3D" id="1.10.8.50">
    <property type="match status" value="1"/>
</dbReference>
<dbReference type="Gene3D" id="4.10.910.10">
    <property type="entry name" value="30s ribosomal protein s13, domain 2"/>
    <property type="match status" value="1"/>
</dbReference>
<dbReference type="FunFam" id="4.10.910.10:FF:000002">
    <property type="entry name" value="40S ribosomal protein S18"/>
    <property type="match status" value="1"/>
</dbReference>
<evidence type="ECO:0000256" key="10">
    <source>
        <dbReference type="ARBA" id="ARBA00035166"/>
    </source>
</evidence>
<dbReference type="InterPro" id="IPR000626">
    <property type="entry name" value="Ubiquitin-like_dom"/>
</dbReference>
<keyword evidence="15" id="KW-1185">Reference proteome</keyword>
<evidence type="ECO:0000256" key="11">
    <source>
        <dbReference type="ARBA" id="ARBA00035468"/>
    </source>
</evidence>
<evidence type="ECO:0000256" key="1">
    <source>
        <dbReference type="ARBA" id="ARBA00003684"/>
    </source>
</evidence>
<evidence type="ECO:0000256" key="7">
    <source>
        <dbReference type="ARBA" id="ARBA00022980"/>
    </source>
</evidence>
<comment type="function">
    <text evidence="1">Located at the top of the head of the 40S subunit, it contacts several helices of the 18S rRNA.</text>
</comment>
<keyword evidence="5" id="KW-0963">Cytoplasm</keyword>
<dbReference type="PANTHER" id="PTHR10871:SF3">
    <property type="entry name" value="SMALL RIBOSOMAL SUBUNIT PROTEIN US13"/>
    <property type="match status" value="1"/>
</dbReference>
<dbReference type="InterPro" id="IPR038738">
    <property type="entry name" value="Nedd8-like"/>
</dbReference>
<protein>
    <recommendedName>
        <fullName evidence="10">Small ribosomal subunit protein uS13</fullName>
    </recommendedName>
    <alternativeName>
        <fullName evidence="11">40S ribosomal protein S18</fullName>
    </alternativeName>
    <alternativeName>
        <fullName evidence="9">Neddylin</fullName>
    </alternativeName>
    <alternativeName>
        <fullName evidence="12">Ubiquitin-like protein NEDD8</fullName>
    </alternativeName>
</protein>
<dbReference type="InterPro" id="IPR029071">
    <property type="entry name" value="Ubiquitin-like_domsf"/>
</dbReference>
<dbReference type="SUPFAM" id="SSF54236">
    <property type="entry name" value="Ubiquitin-like"/>
    <property type="match status" value="1"/>
</dbReference>
<dbReference type="InterPro" id="IPR018269">
    <property type="entry name" value="Ribosomal_uS13_CS"/>
</dbReference>
<dbReference type="HAMAP" id="MF_01315">
    <property type="entry name" value="Ribosomal_uS13"/>
    <property type="match status" value="1"/>
</dbReference>
<evidence type="ECO:0000256" key="4">
    <source>
        <dbReference type="ARBA" id="ARBA00008430"/>
    </source>
</evidence>